<dbReference type="OrthoDB" id="3812122at2"/>
<dbReference type="CDD" id="cd08177">
    <property type="entry name" value="MAR"/>
    <property type="match status" value="1"/>
</dbReference>
<keyword evidence="2" id="KW-0520">NAD</keyword>
<dbReference type="SUPFAM" id="SSF56796">
    <property type="entry name" value="Dehydroquinate synthase-like"/>
    <property type="match status" value="1"/>
</dbReference>
<dbReference type="Gene3D" id="1.20.1090.10">
    <property type="entry name" value="Dehydroquinate synthase-like - alpha domain"/>
    <property type="match status" value="1"/>
</dbReference>
<dbReference type="PANTHER" id="PTHR11496">
    <property type="entry name" value="ALCOHOL DEHYDROGENASE"/>
    <property type="match status" value="1"/>
</dbReference>
<name>A0A5B9DSD0_9HYPH</name>
<dbReference type="InterPro" id="IPR039697">
    <property type="entry name" value="Alcohol_dehydrogenase_Fe"/>
</dbReference>
<dbReference type="Proteomes" id="UP000321062">
    <property type="component" value="Chromosome"/>
</dbReference>
<keyword evidence="6" id="KW-1185">Reference proteome</keyword>
<protein>
    <submittedName>
        <fullName evidence="5">Maleylacetate reductase</fullName>
    </submittedName>
</protein>
<dbReference type="AlphaFoldDB" id="A0A5B9DSD0"/>
<organism evidence="5 6">
    <name type="scientific">Paradevosia tibetensis</name>
    <dbReference type="NCBI Taxonomy" id="1447062"/>
    <lineage>
        <taxon>Bacteria</taxon>
        <taxon>Pseudomonadati</taxon>
        <taxon>Pseudomonadota</taxon>
        <taxon>Alphaproteobacteria</taxon>
        <taxon>Hyphomicrobiales</taxon>
        <taxon>Devosiaceae</taxon>
        <taxon>Paradevosia</taxon>
    </lineage>
</organism>
<dbReference type="EMBL" id="CP041690">
    <property type="protein sequence ID" value="QEE22073.1"/>
    <property type="molecule type" value="Genomic_DNA"/>
</dbReference>
<dbReference type="GO" id="GO:0046872">
    <property type="term" value="F:metal ion binding"/>
    <property type="evidence" value="ECO:0007669"/>
    <property type="project" value="InterPro"/>
</dbReference>
<evidence type="ECO:0000259" key="3">
    <source>
        <dbReference type="Pfam" id="PF00465"/>
    </source>
</evidence>
<evidence type="ECO:0000256" key="2">
    <source>
        <dbReference type="ARBA" id="ARBA00023027"/>
    </source>
</evidence>
<feature type="domain" description="Fe-containing alcohol dehydrogenase-like C-terminal" evidence="4">
    <location>
        <begin position="161"/>
        <end position="334"/>
    </location>
</feature>
<dbReference type="KEGG" id="yti:FNA67_18690"/>
<proteinExistence type="predicted"/>
<dbReference type="Gene3D" id="3.40.50.1970">
    <property type="match status" value="1"/>
</dbReference>
<dbReference type="InterPro" id="IPR056798">
    <property type="entry name" value="ADH_Fe_C"/>
</dbReference>
<sequence length="336" mass="34430">MLPRFRSRSHEQTVVFGEDHLTVLAGLEKRGRDFIVSTPGHAPAAEAIAQALGQADVWSGARMHTPVAVTEAALDALSASGAGRIIAIGGGSAIGLGKALALRTGLPQVAIPTTYAGSEMTPVLGQTEAGRKTTVRDERVRPGTVIYDVALTLGLPPAISAASGLNGLAHALEALYAPDRTPLTDLAARQAIALMSAALPVVVASPGDGPARAEALQGAWLAGFVLGQTTMGLHHKLAHVLGGMLDLPHAQTHAVLLPHVAGFNAEFLAPLLGPAPGASLAELARSVDAPRSLRELGMKEADIEAVVDEVAGASFANPRPVEPTALRALLEAAWSG</sequence>
<dbReference type="InterPro" id="IPR001670">
    <property type="entry name" value="ADH_Fe/GldA"/>
</dbReference>
<gene>
    <name evidence="5" type="ORF">FNA67_18690</name>
</gene>
<dbReference type="RefSeq" id="WP_147657542.1">
    <property type="nucleotide sequence ID" value="NZ_BMFM01000002.1"/>
</dbReference>
<dbReference type="PANTHER" id="PTHR11496:SF83">
    <property type="entry name" value="HYDROXYACID-OXOACID TRANSHYDROGENASE, MITOCHONDRIAL"/>
    <property type="match status" value="1"/>
</dbReference>
<feature type="domain" description="Alcohol dehydrogenase iron-type/glycerol dehydrogenase GldA" evidence="3">
    <location>
        <begin position="13"/>
        <end position="148"/>
    </location>
</feature>
<evidence type="ECO:0000259" key="4">
    <source>
        <dbReference type="Pfam" id="PF25137"/>
    </source>
</evidence>
<evidence type="ECO:0000256" key="1">
    <source>
        <dbReference type="ARBA" id="ARBA00023002"/>
    </source>
</evidence>
<dbReference type="GO" id="GO:0004022">
    <property type="term" value="F:alcohol dehydrogenase (NAD+) activity"/>
    <property type="evidence" value="ECO:0007669"/>
    <property type="project" value="TreeGrafter"/>
</dbReference>
<accession>A0A5B9DSD0</accession>
<reference evidence="5 6" key="1">
    <citation type="journal article" date="2015" name="Int. J. Syst. Evol. Microbiol.">
        <title>Youhaiella tibetensis gen. nov., sp. nov., isolated from subsurface sediment.</title>
        <authorList>
            <person name="Wang Y.X."/>
            <person name="Huang F.Q."/>
            <person name="Nogi Y."/>
            <person name="Pang S.J."/>
            <person name="Wang P.K."/>
            <person name="Lv J."/>
        </authorList>
    </citation>
    <scope>NUCLEOTIDE SEQUENCE [LARGE SCALE GENOMIC DNA]</scope>
    <source>
        <strain evidence="6">fig4</strain>
    </source>
</reference>
<evidence type="ECO:0000313" key="6">
    <source>
        <dbReference type="Proteomes" id="UP000321062"/>
    </source>
</evidence>
<dbReference type="Pfam" id="PF25137">
    <property type="entry name" value="ADH_Fe_C"/>
    <property type="match status" value="1"/>
</dbReference>
<dbReference type="GO" id="GO:0018506">
    <property type="term" value="F:maleylacetate reductase activity"/>
    <property type="evidence" value="ECO:0007669"/>
    <property type="project" value="InterPro"/>
</dbReference>
<keyword evidence="1" id="KW-0560">Oxidoreductase</keyword>
<dbReference type="Pfam" id="PF00465">
    <property type="entry name" value="Fe-ADH"/>
    <property type="match status" value="1"/>
</dbReference>
<evidence type="ECO:0000313" key="5">
    <source>
        <dbReference type="EMBL" id="QEE22073.1"/>
    </source>
</evidence>
<dbReference type="InterPro" id="IPR034786">
    <property type="entry name" value="MAR"/>
</dbReference>